<sequence length="73" mass="8373">MAADKKRFADLTDNDIGRIIEEKDVANTKRSTENIIRLFRKYLLEKGKGADFESVENSELEANLSRFHAEARS</sequence>
<reference evidence="1" key="1">
    <citation type="submission" date="2019-08" db="EMBL/GenBank/DDBJ databases">
        <title>The improved chromosome-level genome for the pearl oyster Pinctada fucata martensii using PacBio sequencing and Hi-C.</title>
        <authorList>
            <person name="Zheng Z."/>
        </authorList>
    </citation>
    <scope>NUCLEOTIDE SEQUENCE</scope>
    <source>
        <strain evidence="1">ZZ-2019</strain>
        <tissue evidence="1">Adductor muscle</tissue>
    </source>
</reference>
<gene>
    <name evidence="1" type="ORF">FSP39_025268</name>
</gene>
<protein>
    <submittedName>
        <fullName evidence="1">Uncharacterized protein</fullName>
    </submittedName>
</protein>
<accession>A0AA89BWJ3</accession>
<dbReference type="AlphaFoldDB" id="A0AA89BWJ3"/>
<proteinExistence type="predicted"/>
<comment type="caution">
    <text evidence="1">The sequence shown here is derived from an EMBL/GenBank/DDBJ whole genome shotgun (WGS) entry which is preliminary data.</text>
</comment>
<keyword evidence="2" id="KW-1185">Reference proteome</keyword>
<dbReference type="EMBL" id="VSWD01000007">
    <property type="protein sequence ID" value="KAK3099013.1"/>
    <property type="molecule type" value="Genomic_DNA"/>
</dbReference>
<name>A0AA89BWJ3_PINIB</name>
<evidence type="ECO:0000313" key="2">
    <source>
        <dbReference type="Proteomes" id="UP001186944"/>
    </source>
</evidence>
<dbReference type="Proteomes" id="UP001186944">
    <property type="component" value="Unassembled WGS sequence"/>
</dbReference>
<evidence type="ECO:0000313" key="1">
    <source>
        <dbReference type="EMBL" id="KAK3099013.1"/>
    </source>
</evidence>
<organism evidence="1 2">
    <name type="scientific">Pinctada imbricata</name>
    <name type="common">Atlantic pearl-oyster</name>
    <name type="synonym">Pinctada martensii</name>
    <dbReference type="NCBI Taxonomy" id="66713"/>
    <lineage>
        <taxon>Eukaryota</taxon>
        <taxon>Metazoa</taxon>
        <taxon>Spiralia</taxon>
        <taxon>Lophotrochozoa</taxon>
        <taxon>Mollusca</taxon>
        <taxon>Bivalvia</taxon>
        <taxon>Autobranchia</taxon>
        <taxon>Pteriomorphia</taxon>
        <taxon>Pterioida</taxon>
        <taxon>Pterioidea</taxon>
        <taxon>Pteriidae</taxon>
        <taxon>Pinctada</taxon>
    </lineage>
</organism>